<dbReference type="GO" id="GO:0016747">
    <property type="term" value="F:acyltransferase activity, transferring groups other than amino-acyl groups"/>
    <property type="evidence" value="ECO:0007669"/>
    <property type="project" value="InterPro"/>
</dbReference>
<evidence type="ECO:0000256" key="2">
    <source>
        <dbReference type="ARBA" id="ARBA00023315"/>
    </source>
</evidence>
<organism evidence="4 5">
    <name type="scientific">Microlunatus endophyticus</name>
    <dbReference type="NCBI Taxonomy" id="1716077"/>
    <lineage>
        <taxon>Bacteria</taxon>
        <taxon>Bacillati</taxon>
        <taxon>Actinomycetota</taxon>
        <taxon>Actinomycetes</taxon>
        <taxon>Propionibacteriales</taxon>
        <taxon>Propionibacteriaceae</taxon>
        <taxon>Microlunatus</taxon>
    </lineage>
</organism>
<keyword evidence="5" id="KW-1185">Reference proteome</keyword>
<dbReference type="PROSITE" id="PS51186">
    <property type="entry name" value="GNAT"/>
    <property type="match status" value="1"/>
</dbReference>
<dbReference type="AlphaFoldDB" id="A0A917W5E4"/>
<dbReference type="Proteomes" id="UP000613840">
    <property type="component" value="Unassembled WGS sequence"/>
</dbReference>
<dbReference type="InterPro" id="IPR050680">
    <property type="entry name" value="YpeA/RimI_acetyltransf"/>
</dbReference>
<proteinExistence type="predicted"/>
<evidence type="ECO:0000313" key="4">
    <source>
        <dbReference type="EMBL" id="GGL65298.1"/>
    </source>
</evidence>
<dbReference type="CDD" id="cd04301">
    <property type="entry name" value="NAT_SF"/>
    <property type="match status" value="1"/>
</dbReference>
<accession>A0A917W5E4</accession>
<dbReference type="Pfam" id="PF13508">
    <property type="entry name" value="Acetyltransf_7"/>
    <property type="match status" value="1"/>
</dbReference>
<feature type="domain" description="N-acetyltransferase" evidence="3">
    <location>
        <begin position="1"/>
        <end position="150"/>
    </location>
</feature>
<dbReference type="Gene3D" id="3.40.630.30">
    <property type="match status" value="1"/>
</dbReference>
<dbReference type="InterPro" id="IPR000182">
    <property type="entry name" value="GNAT_dom"/>
</dbReference>
<dbReference type="PANTHER" id="PTHR43420">
    <property type="entry name" value="ACETYLTRANSFERASE"/>
    <property type="match status" value="1"/>
</dbReference>
<dbReference type="EMBL" id="BMMZ01000005">
    <property type="protein sequence ID" value="GGL65298.1"/>
    <property type="molecule type" value="Genomic_DNA"/>
</dbReference>
<name>A0A917W5E4_9ACTN</name>
<reference evidence="4" key="2">
    <citation type="submission" date="2020-09" db="EMBL/GenBank/DDBJ databases">
        <authorList>
            <person name="Sun Q."/>
            <person name="Zhou Y."/>
        </authorList>
    </citation>
    <scope>NUCLEOTIDE SEQUENCE</scope>
    <source>
        <strain evidence="4">CGMCC 4.7306</strain>
    </source>
</reference>
<evidence type="ECO:0000313" key="5">
    <source>
        <dbReference type="Proteomes" id="UP000613840"/>
    </source>
</evidence>
<dbReference type="PANTHER" id="PTHR43420:SF44">
    <property type="entry name" value="ACETYLTRANSFERASE YPEA"/>
    <property type="match status" value="1"/>
</dbReference>
<dbReference type="InterPro" id="IPR016181">
    <property type="entry name" value="Acyl_CoA_acyltransferase"/>
</dbReference>
<reference evidence="4" key="1">
    <citation type="journal article" date="2014" name="Int. J. Syst. Evol. Microbiol.">
        <title>Complete genome sequence of Corynebacterium casei LMG S-19264T (=DSM 44701T), isolated from a smear-ripened cheese.</title>
        <authorList>
            <consortium name="US DOE Joint Genome Institute (JGI-PGF)"/>
            <person name="Walter F."/>
            <person name="Albersmeier A."/>
            <person name="Kalinowski J."/>
            <person name="Ruckert C."/>
        </authorList>
    </citation>
    <scope>NUCLEOTIDE SEQUENCE</scope>
    <source>
        <strain evidence="4">CGMCC 4.7306</strain>
    </source>
</reference>
<keyword evidence="2" id="KW-0012">Acyltransferase</keyword>
<dbReference type="RefSeq" id="WP_229670015.1">
    <property type="nucleotide sequence ID" value="NZ_BMMZ01000005.1"/>
</dbReference>
<protein>
    <submittedName>
        <fullName evidence="4">N-acetyltransferase</fullName>
    </submittedName>
</protein>
<evidence type="ECO:0000256" key="1">
    <source>
        <dbReference type="ARBA" id="ARBA00022679"/>
    </source>
</evidence>
<keyword evidence="1" id="KW-0808">Transferase</keyword>
<gene>
    <name evidence="4" type="ORF">GCM10011575_24540</name>
</gene>
<sequence length="152" mass="16818">MITVEQRQDPQATEQILRALPSWFGIEDAIRSYAEDAATKISYLAVDAGRTVGVALLEPHFPEPVELWLIAVHPDYRGQGVGTKLVAEIEQDLRQQAVSFLQVKTVGESFEHAGYAGTRAFYRSCGFQPLEEMTGLGWDGPTVIMVKSLHTV</sequence>
<dbReference type="SUPFAM" id="SSF55729">
    <property type="entry name" value="Acyl-CoA N-acyltransferases (Nat)"/>
    <property type="match status" value="1"/>
</dbReference>
<comment type="caution">
    <text evidence="4">The sequence shown here is derived from an EMBL/GenBank/DDBJ whole genome shotgun (WGS) entry which is preliminary data.</text>
</comment>
<evidence type="ECO:0000259" key="3">
    <source>
        <dbReference type="PROSITE" id="PS51186"/>
    </source>
</evidence>